<proteinExistence type="inferred from homology"/>
<evidence type="ECO:0000256" key="1">
    <source>
        <dbReference type="ARBA" id="ARBA00004141"/>
    </source>
</evidence>
<comment type="subcellular location">
    <subcellularLocation>
        <location evidence="1">Membrane</location>
        <topology evidence="1">Multi-pass membrane protein</topology>
    </subcellularLocation>
</comment>
<feature type="region of interest" description="Disordered" evidence="7">
    <location>
        <begin position="14"/>
        <end position="33"/>
    </location>
</feature>
<evidence type="ECO:0000313" key="9">
    <source>
        <dbReference type="EMBL" id="KAF6490473.1"/>
    </source>
</evidence>
<protein>
    <submittedName>
        <fullName evidence="9">ORAI calcium release-activated calcium modulator 3</fullName>
    </submittedName>
</protein>
<evidence type="ECO:0000256" key="6">
    <source>
        <dbReference type="ARBA" id="ARBA00044615"/>
    </source>
</evidence>
<keyword evidence="4 8" id="KW-1133">Transmembrane helix</keyword>
<organism evidence="9 10">
    <name type="scientific">Molossus molossus</name>
    <name type="common">Pallas' mastiff bat</name>
    <name type="synonym">Vespertilio molossus</name>
    <dbReference type="NCBI Taxonomy" id="27622"/>
    <lineage>
        <taxon>Eukaryota</taxon>
        <taxon>Metazoa</taxon>
        <taxon>Chordata</taxon>
        <taxon>Craniata</taxon>
        <taxon>Vertebrata</taxon>
        <taxon>Euteleostomi</taxon>
        <taxon>Mammalia</taxon>
        <taxon>Eutheria</taxon>
        <taxon>Laurasiatheria</taxon>
        <taxon>Chiroptera</taxon>
        <taxon>Yangochiroptera</taxon>
        <taxon>Molossidae</taxon>
        <taxon>Molossus</taxon>
    </lineage>
</organism>
<reference evidence="9 10" key="1">
    <citation type="journal article" date="2020" name="Nature">
        <title>Six reference-quality genomes reveal evolution of bat adaptations.</title>
        <authorList>
            <person name="Jebb D."/>
            <person name="Huang Z."/>
            <person name="Pippel M."/>
            <person name="Hughes G.M."/>
            <person name="Lavrichenko K."/>
            <person name="Devanna P."/>
            <person name="Winkler S."/>
            <person name="Jermiin L.S."/>
            <person name="Skirmuntt E.C."/>
            <person name="Katzourakis A."/>
            <person name="Burkitt-Gray L."/>
            <person name="Ray D.A."/>
            <person name="Sullivan K.A.M."/>
            <person name="Roscito J.G."/>
            <person name="Kirilenko B.M."/>
            <person name="Davalos L.M."/>
            <person name="Corthals A.P."/>
            <person name="Power M.L."/>
            <person name="Jones G."/>
            <person name="Ransome R.D."/>
            <person name="Dechmann D.K.N."/>
            <person name="Locatelli A.G."/>
            <person name="Puechmaille S.J."/>
            <person name="Fedrigo O."/>
            <person name="Jarvis E.D."/>
            <person name="Hiller M."/>
            <person name="Vernes S.C."/>
            <person name="Myers E.W."/>
            <person name="Teeling E.C."/>
        </authorList>
    </citation>
    <scope>NUCLEOTIDE SEQUENCE [LARGE SCALE GENOMIC DNA]</scope>
    <source>
        <strain evidence="9">MMolMol1</strain>
        <tissue evidence="9">Muscle</tissue>
    </source>
</reference>
<comment type="similarity">
    <text evidence="2">Belongs to the Orai family.</text>
</comment>
<feature type="transmembrane region" description="Helical" evidence="8">
    <location>
        <begin position="376"/>
        <end position="399"/>
    </location>
</feature>
<dbReference type="PANTHER" id="PTHR31501:SF6">
    <property type="entry name" value="PROTEIN ORAI-3"/>
    <property type="match status" value="1"/>
</dbReference>
<gene>
    <name evidence="9" type="ORF">HJG59_013644</name>
</gene>
<keyword evidence="3 8" id="KW-0812">Transmembrane</keyword>
<keyword evidence="10" id="KW-1185">Reference proteome</keyword>
<dbReference type="EMBL" id="JACASF010000003">
    <property type="protein sequence ID" value="KAF6490473.1"/>
    <property type="molecule type" value="Genomic_DNA"/>
</dbReference>
<evidence type="ECO:0000256" key="7">
    <source>
        <dbReference type="SAM" id="MobiDB-lite"/>
    </source>
</evidence>
<dbReference type="FunCoup" id="A0A7J8J0S6">
    <property type="interactions" value="461"/>
</dbReference>
<accession>A0A7J8J0S6</accession>
<evidence type="ECO:0000256" key="3">
    <source>
        <dbReference type="ARBA" id="ARBA00022692"/>
    </source>
</evidence>
<evidence type="ECO:0000256" key="2">
    <source>
        <dbReference type="ARBA" id="ARBA00008062"/>
    </source>
</evidence>
<dbReference type="InParanoid" id="A0A7J8J0S6"/>
<dbReference type="Pfam" id="PF07856">
    <property type="entry name" value="Orai-1"/>
    <property type="match status" value="2"/>
</dbReference>
<evidence type="ECO:0000256" key="8">
    <source>
        <dbReference type="SAM" id="Phobius"/>
    </source>
</evidence>
<dbReference type="OrthoDB" id="61124at2759"/>
<evidence type="ECO:0000256" key="5">
    <source>
        <dbReference type="ARBA" id="ARBA00023136"/>
    </source>
</evidence>
<dbReference type="InterPro" id="IPR012446">
    <property type="entry name" value="CRAC_channel"/>
</dbReference>
<feature type="transmembrane region" description="Helical" evidence="8">
    <location>
        <begin position="226"/>
        <end position="252"/>
    </location>
</feature>
<keyword evidence="5 8" id="KW-0472">Membrane</keyword>
<dbReference type="GO" id="GO:0015279">
    <property type="term" value="F:store-operated calcium channel activity"/>
    <property type="evidence" value="ECO:0007669"/>
    <property type="project" value="TreeGrafter"/>
</dbReference>
<evidence type="ECO:0000313" key="10">
    <source>
        <dbReference type="Proteomes" id="UP000550707"/>
    </source>
</evidence>
<dbReference type="InterPro" id="IPR038350">
    <property type="entry name" value="Orai_sf"/>
</dbReference>
<comment type="caution">
    <text evidence="9">The sequence shown here is derived from an EMBL/GenBank/DDBJ whole genome shotgun (WGS) entry which is preliminary data.</text>
</comment>
<evidence type="ECO:0000256" key="4">
    <source>
        <dbReference type="ARBA" id="ARBA00022989"/>
    </source>
</evidence>
<feature type="transmembrane region" description="Helical" evidence="8">
    <location>
        <begin position="281"/>
        <end position="304"/>
    </location>
</feature>
<dbReference type="GO" id="GO:0002115">
    <property type="term" value="P:store-operated calcium entry"/>
    <property type="evidence" value="ECO:0007669"/>
    <property type="project" value="TreeGrafter"/>
</dbReference>
<dbReference type="Proteomes" id="UP000550707">
    <property type="component" value="Unassembled WGS sequence"/>
</dbReference>
<dbReference type="PANTHER" id="PTHR31501">
    <property type="entry name" value="CALCIUM RELEASE-ACTIVATED CALCIUM CHANNEL PROTEIN 1"/>
    <property type="match status" value="1"/>
</dbReference>
<dbReference type="AlphaFoldDB" id="A0A7J8J0S6"/>
<sequence length="427" mass="45897">MTFQVDCYRRGPWRSLRTPPGSTPSCGRPGSASVPVPVSASAVPLRPLVLPADACSSCSVPAASSWASAARIFAHPAGGWGLPTAWTDHPLGHPEATRPRPDYQPLWCCGPPRMKGGQGDAGEQAPLNPEAECPTGSATYREFVHRGYLDLMGASQHSLRALSWRRLYLSRAKLKASSRTSALLSGFAMMRKLRIRDVKRHLPRVPQQVAMVEVQLENNHEYPPGLLVAFSACTTILVAVHLFALMVSTCLLPHIEAVSNIHNLNSVHQSPHQRLHRYVELAWGFSTALGTFLFLAEVVLVGWVKFVPIGAPLGTPAPVVPASQVAGTLPPVATSVNPASKPPFISVVQPQAEPSEPCPPQQTCGGGGAHGPGWQAAMASTAIMVPVGLVFVAFALHFYRSLVAHKTDRHKQELEELSRLQGELQAV</sequence>
<dbReference type="Gene3D" id="1.20.140.140">
    <property type="entry name" value="Calcium release-activated calcium channel protein Orai"/>
    <property type="match status" value="1"/>
</dbReference>
<dbReference type="GO" id="GO:0016020">
    <property type="term" value="C:membrane"/>
    <property type="evidence" value="ECO:0007669"/>
    <property type="project" value="UniProtKB-SubCell"/>
</dbReference>
<name>A0A7J8J0S6_MOLMO</name>
<comment type="catalytic activity">
    <reaction evidence="6">
        <text>Ca(2+)(in) = Ca(2+)(out)</text>
        <dbReference type="Rhea" id="RHEA:29671"/>
        <dbReference type="ChEBI" id="CHEBI:29108"/>
    </reaction>
    <physiologicalReaction direction="right-to-left" evidence="6">
        <dbReference type="Rhea" id="RHEA:29673"/>
    </physiologicalReaction>
</comment>